<keyword evidence="3" id="KW-0862">Zinc</keyword>
<evidence type="ECO:0000256" key="3">
    <source>
        <dbReference type="ARBA" id="ARBA00022833"/>
    </source>
</evidence>
<organism evidence="6 7">
    <name type="scientific">Antrodiella citrinella</name>
    <dbReference type="NCBI Taxonomy" id="2447956"/>
    <lineage>
        <taxon>Eukaryota</taxon>
        <taxon>Fungi</taxon>
        <taxon>Dikarya</taxon>
        <taxon>Basidiomycota</taxon>
        <taxon>Agaricomycotina</taxon>
        <taxon>Agaricomycetes</taxon>
        <taxon>Polyporales</taxon>
        <taxon>Steccherinaceae</taxon>
        <taxon>Antrodiella</taxon>
    </lineage>
</organism>
<dbReference type="AlphaFoldDB" id="A0A4S4N0J3"/>
<dbReference type="PROSITE" id="PS50865">
    <property type="entry name" value="ZF_MYND_2"/>
    <property type="match status" value="1"/>
</dbReference>
<dbReference type="Pfam" id="PF01753">
    <property type="entry name" value="zf-MYND"/>
    <property type="match status" value="1"/>
</dbReference>
<dbReference type="InterPro" id="IPR002893">
    <property type="entry name" value="Znf_MYND"/>
</dbReference>
<evidence type="ECO:0000256" key="2">
    <source>
        <dbReference type="ARBA" id="ARBA00022771"/>
    </source>
</evidence>
<accession>A0A4S4N0J3</accession>
<dbReference type="PROSITE" id="PS01360">
    <property type="entry name" value="ZF_MYND_1"/>
    <property type="match status" value="1"/>
</dbReference>
<keyword evidence="2 4" id="KW-0863">Zinc-finger</keyword>
<dbReference type="Proteomes" id="UP000308730">
    <property type="component" value="Unassembled WGS sequence"/>
</dbReference>
<evidence type="ECO:0000313" key="6">
    <source>
        <dbReference type="EMBL" id="THH31211.1"/>
    </source>
</evidence>
<keyword evidence="1" id="KW-0479">Metal-binding</keyword>
<gene>
    <name evidence="6" type="ORF">EUX98_g2988</name>
</gene>
<dbReference type="GO" id="GO:0008270">
    <property type="term" value="F:zinc ion binding"/>
    <property type="evidence" value="ECO:0007669"/>
    <property type="project" value="UniProtKB-KW"/>
</dbReference>
<name>A0A4S4N0J3_9APHY</name>
<reference evidence="6 7" key="1">
    <citation type="submission" date="2019-02" db="EMBL/GenBank/DDBJ databases">
        <title>Genome sequencing of the rare red list fungi Antrodiella citrinella (Flaviporus citrinellus).</title>
        <authorList>
            <person name="Buettner E."/>
            <person name="Kellner H."/>
        </authorList>
    </citation>
    <scope>NUCLEOTIDE SEQUENCE [LARGE SCALE GENOMIC DNA]</scope>
    <source>
        <strain evidence="6 7">DSM 108506</strain>
    </source>
</reference>
<comment type="caution">
    <text evidence="6">The sequence shown here is derived from an EMBL/GenBank/DDBJ whole genome shotgun (WGS) entry which is preliminary data.</text>
</comment>
<evidence type="ECO:0000256" key="1">
    <source>
        <dbReference type="ARBA" id="ARBA00022723"/>
    </source>
</evidence>
<sequence>MPSLRDAMSKCNACYTLGSEKQLSLCTGCKAAKYCSKECQRKDWQRHKITCRTNQTLVESLKAYSETPAGSLDRLVLPDGLTMYELDQRLEKWVTFHSPTLMGATIHCIDLIGNLANARTHVMFVRLSAREKREHFDAPALYFEFVDACAVDVEEAMGWASPWPESLIQLRKMQDDSEREGRGGVTAAMVEVKPLAVQTVPFGSMKNLRIKKRLKTWKDTLREDINKGKKFGGGNKH</sequence>
<protein>
    <recommendedName>
        <fullName evidence="5">MYND-type domain-containing protein</fullName>
    </recommendedName>
</protein>
<dbReference type="EMBL" id="SGPM01000054">
    <property type="protein sequence ID" value="THH31211.1"/>
    <property type="molecule type" value="Genomic_DNA"/>
</dbReference>
<feature type="domain" description="MYND-type" evidence="5">
    <location>
        <begin position="11"/>
        <end position="51"/>
    </location>
</feature>
<keyword evidence="7" id="KW-1185">Reference proteome</keyword>
<dbReference type="SUPFAM" id="SSF144232">
    <property type="entry name" value="HIT/MYND zinc finger-like"/>
    <property type="match status" value="1"/>
</dbReference>
<dbReference type="Gene3D" id="6.10.140.2220">
    <property type="match status" value="1"/>
</dbReference>
<evidence type="ECO:0000313" key="7">
    <source>
        <dbReference type="Proteomes" id="UP000308730"/>
    </source>
</evidence>
<evidence type="ECO:0000256" key="4">
    <source>
        <dbReference type="PROSITE-ProRule" id="PRU00134"/>
    </source>
</evidence>
<proteinExistence type="predicted"/>
<dbReference type="OrthoDB" id="432970at2759"/>
<evidence type="ECO:0000259" key="5">
    <source>
        <dbReference type="PROSITE" id="PS50865"/>
    </source>
</evidence>